<gene>
    <name evidence="2" type="ORF">IAA31_01120</name>
</gene>
<evidence type="ECO:0000259" key="1">
    <source>
        <dbReference type="Pfam" id="PF04287"/>
    </source>
</evidence>
<feature type="domain" description="YqcC-like" evidence="1">
    <location>
        <begin position="13"/>
        <end position="108"/>
    </location>
</feature>
<dbReference type="AlphaFoldDB" id="A0A9E2NT42"/>
<dbReference type="PANTHER" id="PTHR39586:SF1">
    <property type="entry name" value="CYTOPLASMIC PROTEIN"/>
    <property type="match status" value="1"/>
</dbReference>
<dbReference type="InterPro" id="IPR007384">
    <property type="entry name" value="UCP006257"/>
</dbReference>
<dbReference type="PANTHER" id="PTHR39586">
    <property type="entry name" value="CYTOPLASMIC PROTEIN-RELATED"/>
    <property type="match status" value="1"/>
</dbReference>
<comment type="caution">
    <text evidence="2">The sequence shown here is derived from an EMBL/GenBank/DDBJ whole genome shotgun (WGS) entry which is preliminary data.</text>
</comment>
<protein>
    <submittedName>
        <fullName evidence="2">YqcC family protein</fullName>
    </submittedName>
</protein>
<evidence type="ECO:0000313" key="2">
    <source>
        <dbReference type="EMBL" id="MBU3826084.1"/>
    </source>
</evidence>
<dbReference type="Pfam" id="PF04287">
    <property type="entry name" value="DUF446"/>
    <property type="match status" value="1"/>
</dbReference>
<proteinExistence type="predicted"/>
<dbReference type="EMBL" id="JAHLFG010000012">
    <property type="protein sequence ID" value="MBU3826084.1"/>
    <property type="molecule type" value="Genomic_DNA"/>
</dbReference>
<reference evidence="2" key="1">
    <citation type="journal article" date="2021" name="PeerJ">
        <title>Extensive microbial diversity within the chicken gut microbiome revealed by metagenomics and culture.</title>
        <authorList>
            <person name="Gilroy R."/>
            <person name="Ravi A."/>
            <person name="Getino M."/>
            <person name="Pursley I."/>
            <person name="Horton D.L."/>
            <person name="Alikhan N.F."/>
            <person name="Baker D."/>
            <person name="Gharbi K."/>
            <person name="Hall N."/>
            <person name="Watson M."/>
            <person name="Adriaenssens E.M."/>
            <person name="Foster-Nyarko E."/>
            <person name="Jarju S."/>
            <person name="Secka A."/>
            <person name="Antonio M."/>
            <person name="Oren A."/>
            <person name="Chaudhuri R.R."/>
            <person name="La Ragione R."/>
            <person name="Hildebrand F."/>
            <person name="Pallen M.J."/>
        </authorList>
    </citation>
    <scope>NUCLEOTIDE SEQUENCE</scope>
    <source>
        <strain evidence="2">687</strain>
    </source>
</reference>
<evidence type="ECO:0000313" key="3">
    <source>
        <dbReference type="Proteomes" id="UP000824150"/>
    </source>
</evidence>
<organism evidence="2 3">
    <name type="scientific">Candidatus Anaerobiospirillum merdipullorum</name>
    <dbReference type="NCBI Taxonomy" id="2838450"/>
    <lineage>
        <taxon>Bacteria</taxon>
        <taxon>Pseudomonadati</taxon>
        <taxon>Pseudomonadota</taxon>
        <taxon>Gammaproteobacteria</taxon>
        <taxon>Aeromonadales</taxon>
        <taxon>Succinivibrionaceae</taxon>
        <taxon>Anaerobiospirillum</taxon>
    </lineage>
</organism>
<dbReference type="InterPro" id="IPR036814">
    <property type="entry name" value="YqcC-like_sf"/>
</dbReference>
<dbReference type="Proteomes" id="UP000824150">
    <property type="component" value="Unassembled WGS sequence"/>
</dbReference>
<sequence>MAKQSSEDLVLLAALLDDIEQELRRLGYWQGDAGRPEAKAFASAIPFCLDTMQFHQWLEYVLIAKLRALLRAGSPLPERMHIAPMAQEFWRGRWNEHRQLIALLKRLDGRFKD</sequence>
<accession>A0A9E2NT42</accession>
<dbReference type="SUPFAM" id="SSF158452">
    <property type="entry name" value="YqcC-like"/>
    <property type="match status" value="1"/>
</dbReference>
<dbReference type="InterPro" id="IPR023376">
    <property type="entry name" value="YqcC-like_dom"/>
</dbReference>
<name>A0A9E2NT42_9GAMM</name>
<dbReference type="Gene3D" id="1.20.1440.40">
    <property type="entry name" value="YqcC-like"/>
    <property type="match status" value="1"/>
</dbReference>
<dbReference type="GO" id="GO:0044010">
    <property type="term" value="P:single-species biofilm formation"/>
    <property type="evidence" value="ECO:0007669"/>
    <property type="project" value="TreeGrafter"/>
</dbReference>
<reference evidence="2" key="2">
    <citation type="submission" date="2021-04" db="EMBL/GenBank/DDBJ databases">
        <authorList>
            <person name="Gilroy R."/>
        </authorList>
    </citation>
    <scope>NUCLEOTIDE SEQUENCE</scope>
    <source>
        <strain evidence="2">687</strain>
    </source>
</reference>